<dbReference type="PANTHER" id="PTHR30237">
    <property type="entry name" value="MURAMOYLTETRAPEPTIDE CARBOXYPEPTIDASE"/>
    <property type="match status" value="1"/>
</dbReference>
<evidence type="ECO:0000313" key="9">
    <source>
        <dbReference type="Proteomes" id="UP000595224"/>
    </source>
</evidence>
<dbReference type="Pfam" id="PF17676">
    <property type="entry name" value="Peptidase_S66C"/>
    <property type="match status" value="1"/>
</dbReference>
<dbReference type="AlphaFoldDB" id="A0A7T3V5V5"/>
<evidence type="ECO:0000256" key="5">
    <source>
        <dbReference type="ARBA" id="ARBA00022825"/>
    </source>
</evidence>
<dbReference type="GO" id="GO:0006508">
    <property type="term" value="P:proteolysis"/>
    <property type="evidence" value="ECO:0007669"/>
    <property type="project" value="UniProtKB-KW"/>
</dbReference>
<reference evidence="8 9" key="1">
    <citation type="submission" date="2020-11" db="EMBL/GenBank/DDBJ databases">
        <title>Treponema Peruensis nv. sp., first commensal Treponema isolated from human feces.</title>
        <authorList>
            <person name="Belkhou C."/>
            <person name="Raes J."/>
        </authorList>
    </citation>
    <scope>NUCLEOTIDE SEQUENCE [LARGE SCALE GENOMIC DNA]</scope>
    <source>
        <strain evidence="8 9">RCC2812</strain>
    </source>
</reference>
<dbReference type="Proteomes" id="UP000595224">
    <property type="component" value="Chromosome"/>
</dbReference>
<dbReference type="KEGG" id="tper:IWA51_05030"/>
<evidence type="ECO:0000256" key="4">
    <source>
        <dbReference type="ARBA" id="ARBA00022801"/>
    </source>
</evidence>
<feature type="domain" description="LD-carboxypeptidase N-terminal" evidence="6">
    <location>
        <begin position="15"/>
        <end position="137"/>
    </location>
</feature>
<sequence length="353" mass="38453">MNIRIPPFLKKHSTIGIPAPSFGCTTEPYITRLGEAQKQFAAAGYTLKTGNCVYKSDGKGISTNPEDAAKELTDFYCSPETSALISAGGGELMCETAGFIDFDKIAKAPPKWFMGYSDNTNFIFPLVTKCRTAAIYGQNITGFGKPWEQSENDALALLEGTKMYVEGYDMFQLPEKGTEAKNENPLSKYVLTEKKVLKTFTPQSGTLKETKDSAEIQGILLGGCLDVLANLTGTKFDCMKEFNRDADKIIWILEACDLNPMDIRRSVWHLAQCGWFEKASGFIIGRPLAALGQTIMGVDQYNAVTDILSEFGVPVIADADIGHVSPSMPVIMGSAAHVTVCGNKIRIDMNGAF</sequence>
<proteinExistence type="inferred from homology"/>
<keyword evidence="4" id="KW-0378">Hydrolase</keyword>
<accession>A0A7T3V5V5</accession>
<dbReference type="InterPro" id="IPR040921">
    <property type="entry name" value="Peptidase_S66C"/>
</dbReference>
<dbReference type="RefSeq" id="WP_198443454.1">
    <property type="nucleotide sequence ID" value="NZ_CBCSHE010000004.1"/>
</dbReference>
<feature type="domain" description="LD-carboxypeptidase C-terminal" evidence="7">
    <location>
        <begin position="217"/>
        <end position="337"/>
    </location>
</feature>
<dbReference type="InterPro" id="IPR003507">
    <property type="entry name" value="S66_fam"/>
</dbReference>
<evidence type="ECO:0000256" key="2">
    <source>
        <dbReference type="ARBA" id="ARBA00022645"/>
    </source>
</evidence>
<comment type="similarity">
    <text evidence="1">Belongs to the peptidase S66 family.</text>
</comment>
<evidence type="ECO:0000259" key="7">
    <source>
        <dbReference type="Pfam" id="PF17676"/>
    </source>
</evidence>
<dbReference type="Gene3D" id="3.50.30.60">
    <property type="entry name" value="LD-carboxypeptidase A C-terminal domain-like"/>
    <property type="match status" value="1"/>
</dbReference>
<gene>
    <name evidence="8" type="ORF">IWA51_05030</name>
</gene>
<evidence type="ECO:0000313" key="8">
    <source>
        <dbReference type="EMBL" id="QQA01963.1"/>
    </source>
</evidence>
<organism evidence="8 9">
    <name type="scientific">Treponema peruense</name>
    <dbReference type="NCBI Taxonomy" id="2787628"/>
    <lineage>
        <taxon>Bacteria</taxon>
        <taxon>Pseudomonadati</taxon>
        <taxon>Spirochaetota</taxon>
        <taxon>Spirochaetia</taxon>
        <taxon>Spirochaetales</taxon>
        <taxon>Treponemataceae</taxon>
        <taxon>Treponema</taxon>
    </lineage>
</organism>
<dbReference type="EMBL" id="CP064936">
    <property type="protein sequence ID" value="QQA01963.1"/>
    <property type="molecule type" value="Genomic_DNA"/>
</dbReference>
<dbReference type="PIRSF" id="PIRSF028757">
    <property type="entry name" value="LD-carboxypeptidase"/>
    <property type="match status" value="1"/>
</dbReference>
<dbReference type="SUPFAM" id="SSF141986">
    <property type="entry name" value="LD-carboxypeptidase A C-terminal domain-like"/>
    <property type="match status" value="1"/>
</dbReference>
<keyword evidence="9" id="KW-1185">Reference proteome</keyword>
<dbReference type="InterPro" id="IPR040449">
    <property type="entry name" value="Peptidase_S66_N"/>
</dbReference>
<keyword evidence="3" id="KW-0645">Protease</keyword>
<keyword evidence="2 8" id="KW-0121">Carboxypeptidase</keyword>
<dbReference type="Pfam" id="PF02016">
    <property type="entry name" value="Peptidase_S66"/>
    <property type="match status" value="1"/>
</dbReference>
<name>A0A7T3V5V5_9SPIR</name>
<dbReference type="CDD" id="cd07062">
    <property type="entry name" value="Peptidase_S66_mccF_like"/>
    <property type="match status" value="1"/>
</dbReference>
<dbReference type="Gene3D" id="3.40.50.10740">
    <property type="entry name" value="Class I glutamine amidotransferase-like"/>
    <property type="match status" value="1"/>
</dbReference>
<evidence type="ECO:0000256" key="3">
    <source>
        <dbReference type="ARBA" id="ARBA00022670"/>
    </source>
</evidence>
<dbReference type="GO" id="GO:0004180">
    <property type="term" value="F:carboxypeptidase activity"/>
    <property type="evidence" value="ECO:0007669"/>
    <property type="project" value="UniProtKB-KW"/>
</dbReference>
<keyword evidence="5" id="KW-0720">Serine protease</keyword>
<evidence type="ECO:0000259" key="6">
    <source>
        <dbReference type="Pfam" id="PF02016"/>
    </source>
</evidence>
<dbReference type="InterPro" id="IPR027478">
    <property type="entry name" value="LdcA_N"/>
</dbReference>
<dbReference type="InterPro" id="IPR027461">
    <property type="entry name" value="Carboxypeptidase_A_C_sf"/>
</dbReference>
<dbReference type="GO" id="GO:0008236">
    <property type="term" value="F:serine-type peptidase activity"/>
    <property type="evidence" value="ECO:0007669"/>
    <property type="project" value="UniProtKB-KW"/>
</dbReference>
<evidence type="ECO:0000256" key="1">
    <source>
        <dbReference type="ARBA" id="ARBA00010233"/>
    </source>
</evidence>
<dbReference type="InterPro" id="IPR029062">
    <property type="entry name" value="Class_I_gatase-like"/>
</dbReference>
<dbReference type="SUPFAM" id="SSF52317">
    <property type="entry name" value="Class I glutamine amidotransferase-like"/>
    <property type="match status" value="1"/>
</dbReference>
<dbReference type="PANTHER" id="PTHR30237:SF2">
    <property type="entry name" value="MUREIN TETRAPEPTIDE CARBOXYPEPTIDASE"/>
    <property type="match status" value="1"/>
</dbReference>
<protein>
    <submittedName>
        <fullName evidence="8">LD-carboxypeptidase</fullName>
    </submittedName>
</protein>